<gene>
    <name evidence="3" type="ordered locus">ACP_1890</name>
</gene>
<dbReference type="InterPro" id="IPR043726">
    <property type="entry name" value="LiaI-LiaF-like_TM1"/>
</dbReference>
<evidence type="ECO:0000313" key="3">
    <source>
        <dbReference type="EMBL" id="ACO33311.1"/>
    </source>
</evidence>
<keyword evidence="1" id="KW-1133">Transmembrane helix</keyword>
<accession>C1F883</accession>
<dbReference type="Proteomes" id="UP000002207">
    <property type="component" value="Chromosome"/>
</dbReference>
<dbReference type="InterPro" id="IPR000315">
    <property type="entry name" value="Znf_B-box"/>
</dbReference>
<name>C1F883_ACIC5</name>
<dbReference type="RefSeq" id="WP_015897005.1">
    <property type="nucleotide sequence ID" value="NC_012483.1"/>
</dbReference>
<dbReference type="Pfam" id="PF00643">
    <property type="entry name" value="zf-B_box"/>
    <property type="match status" value="1"/>
</dbReference>
<reference evidence="3 4" key="1">
    <citation type="journal article" date="2009" name="Appl. Environ. Microbiol.">
        <title>Three genomes from the phylum Acidobacteria provide insight into the lifestyles of these microorganisms in soils.</title>
        <authorList>
            <person name="Ward N.L."/>
            <person name="Challacombe J.F."/>
            <person name="Janssen P.H."/>
            <person name="Henrissat B."/>
            <person name="Coutinho P.M."/>
            <person name="Wu M."/>
            <person name="Xie G."/>
            <person name="Haft D.H."/>
            <person name="Sait M."/>
            <person name="Badger J."/>
            <person name="Barabote R.D."/>
            <person name="Bradley B."/>
            <person name="Brettin T.S."/>
            <person name="Brinkac L.M."/>
            <person name="Bruce D."/>
            <person name="Creasy T."/>
            <person name="Daugherty S.C."/>
            <person name="Davidsen T.M."/>
            <person name="DeBoy R.T."/>
            <person name="Detter J.C."/>
            <person name="Dodson R.J."/>
            <person name="Durkin A.S."/>
            <person name="Ganapathy A."/>
            <person name="Gwinn-Giglio M."/>
            <person name="Han C.S."/>
            <person name="Khouri H."/>
            <person name="Kiss H."/>
            <person name="Kothari S.P."/>
            <person name="Madupu R."/>
            <person name="Nelson K.E."/>
            <person name="Nelson W.C."/>
            <person name="Paulsen I."/>
            <person name="Penn K."/>
            <person name="Ren Q."/>
            <person name="Rosovitz M.J."/>
            <person name="Selengut J.D."/>
            <person name="Shrivastava S."/>
            <person name="Sullivan S.A."/>
            <person name="Tapia R."/>
            <person name="Thompson L.S."/>
            <person name="Watkins K.L."/>
            <person name="Yang Q."/>
            <person name="Yu C."/>
            <person name="Zafar N."/>
            <person name="Zhou L."/>
            <person name="Kuske C.R."/>
        </authorList>
    </citation>
    <scope>NUCLEOTIDE SEQUENCE [LARGE SCALE GENOMIC DNA]</scope>
    <source>
        <strain evidence="4">ATCC 51196 / DSM 11244 / BCRC 80197 / JCM 7670 / NBRC 15755 / NCIMB 13165 / 161</strain>
    </source>
</reference>
<feature type="domain" description="B box-type" evidence="2">
    <location>
        <begin position="1"/>
        <end position="26"/>
    </location>
</feature>
<dbReference type="eggNOG" id="ENOG5032REM">
    <property type="taxonomic scope" value="Bacteria"/>
</dbReference>
<evidence type="ECO:0000256" key="1">
    <source>
        <dbReference type="SAM" id="Phobius"/>
    </source>
</evidence>
<proteinExistence type="predicted"/>
<keyword evidence="4" id="KW-1185">Reference proteome</keyword>
<keyword evidence="1" id="KW-0472">Membrane</keyword>
<keyword evidence="1" id="KW-0812">Transmembrane</keyword>
<evidence type="ECO:0000313" key="4">
    <source>
        <dbReference type="Proteomes" id="UP000002207"/>
    </source>
</evidence>
<dbReference type="EMBL" id="CP001472">
    <property type="protein sequence ID" value="ACO33311.1"/>
    <property type="molecule type" value="Genomic_DNA"/>
</dbReference>
<dbReference type="STRING" id="240015.ACP_1890"/>
<dbReference type="Pfam" id="PF18917">
    <property type="entry name" value="LiaI-LiaF-like_TM1"/>
    <property type="match status" value="1"/>
</dbReference>
<dbReference type="InParanoid" id="C1F883"/>
<feature type="transmembrane region" description="Helical" evidence="1">
    <location>
        <begin position="245"/>
        <end position="263"/>
    </location>
</feature>
<dbReference type="KEGG" id="aca:ACP_1890"/>
<protein>
    <recommendedName>
        <fullName evidence="2">B box-type domain-containing protein</fullName>
    </recommendedName>
</protein>
<organism evidence="3 4">
    <name type="scientific">Acidobacterium capsulatum (strain ATCC 51196 / DSM 11244 / BCRC 80197 / JCM 7670 / NBRC 15755 / NCIMB 13165 / 161)</name>
    <dbReference type="NCBI Taxonomy" id="240015"/>
    <lineage>
        <taxon>Bacteria</taxon>
        <taxon>Pseudomonadati</taxon>
        <taxon>Acidobacteriota</taxon>
        <taxon>Terriglobia</taxon>
        <taxon>Terriglobales</taxon>
        <taxon>Acidobacteriaceae</taxon>
        <taxon>Acidobacterium</taxon>
    </lineage>
</organism>
<evidence type="ECO:0000259" key="2">
    <source>
        <dbReference type="PROSITE" id="PS50119"/>
    </source>
</evidence>
<dbReference type="CDD" id="cd19756">
    <property type="entry name" value="Bbox2"/>
    <property type="match status" value="1"/>
</dbReference>
<dbReference type="SUPFAM" id="SSF57845">
    <property type="entry name" value="B-box zinc-binding domain"/>
    <property type="match status" value="1"/>
</dbReference>
<dbReference type="HOGENOM" id="CLU_1133007_0_0_0"/>
<dbReference type="AlphaFoldDB" id="C1F883"/>
<dbReference type="OrthoDB" id="115858at2"/>
<feature type="transmembrane region" description="Helical" evidence="1">
    <location>
        <begin position="110"/>
        <end position="127"/>
    </location>
</feature>
<feature type="transmembrane region" description="Helical" evidence="1">
    <location>
        <begin position="269"/>
        <end position="287"/>
    </location>
</feature>
<dbReference type="GO" id="GO:0008270">
    <property type="term" value="F:zinc ion binding"/>
    <property type="evidence" value="ECO:0007669"/>
    <property type="project" value="InterPro"/>
</dbReference>
<dbReference type="PROSITE" id="PS50119">
    <property type="entry name" value="ZF_BBOX"/>
    <property type="match status" value="1"/>
</dbReference>
<sequence length="301" mass="31497">MNCTNHPDQPVAAYCQNCGKALCAACVRPVSSNVYCEQCLAEKLGVSAAPGAAATGPAIPQMPGAPNPGLAALLGIIPGVGAMYNGQYVKAIVHVLVFVVLVGLANSHDIFGIFIAAWFFYQVFDAYHTARARRFGLPVPDPFGLNDLGNRLGLHNAVPYVPVNPATGQPAPGSVPPGAVPYDPFYAPPPPPAAAAEEAVPPYGAYPPYAPPYTPVDPGVPVDPSINAGVPVPPPDLQRARREPIGAIVLIGLGMLFLFNTLGLLQFDWIGRGWPLLIIGVGIWMLISRSRGVARRTGGGQ</sequence>